<name>A0A1Y4K4D0_9BACE</name>
<evidence type="ECO:0000259" key="2">
    <source>
        <dbReference type="Pfam" id="PF00534"/>
    </source>
</evidence>
<dbReference type="Gene3D" id="3.40.50.2000">
    <property type="entry name" value="Glycogen Phosphorylase B"/>
    <property type="match status" value="2"/>
</dbReference>
<gene>
    <name evidence="3" type="ORF">B5F24_00330</name>
</gene>
<feature type="domain" description="Glycosyl transferase family 1" evidence="2">
    <location>
        <begin position="193"/>
        <end position="346"/>
    </location>
</feature>
<evidence type="ECO:0000313" key="3">
    <source>
        <dbReference type="EMBL" id="OUP36382.1"/>
    </source>
</evidence>
<evidence type="ECO:0000256" key="1">
    <source>
        <dbReference type="ARBA" id="ARBA00022679"/>
    </source>
</evidence>
<dbReference type="GO" id="GO:0009103">
    <property type="term" value="P:lipopolysaccharide biosynthetic process"/>
    <property type="evidence" value="ECO:0007669"/>
    <property type="project" value="TreeGrafter"/>
</dbReference>
<dbReference type="Pfam" id="PF00534">
    <property type="entry name" value="Glycos_transf_1"/>
    <property type="match status" value="1"/>
</dbReference>
<accession>A0A1Y4K4D0</accession>
<dbReference type="SUPFAM" id="SSF53756">
    <property type="entry name" value="UDP-Glycosyltransferase/glycogen phosphorylase"/>
    <property type="match status" value="1"/>
</dbReference>
<dbReference type="GO" id="GO:0016757">
    <property type="term" value="F:glycosyltransferase activity"/>
    <property type="evidence" value="ECO:0007669"/>
    <property type="project" value="InterPro"/>
</dbReference>
<dbReference type="InterPro" id="IPR001296">
    <property type="entry name" value="Glyco_trans_1"/>
</dbReference>
<dbReference type="CDD" id="cd03809">
    <property type="entry name" value="GT4_MtfB-like"/>
    <property type="match status" value="1"/>
</dbReference>
<dbReference type="PANTHER" id="PTHR46401">
    <property type="entry name" value="GLYCOSYLTRANSFERASE WBBK-RELATED"/>
    <property type="match status" value="1"/>
</dbReference>
<comment type="caution">
    <text evidence="3">The sequence shown here is derived from an EMBL/GenBank/DDBJ whole genome shotgun (WGS) entry which is preliminary data.</text>
</comment>
<sequence length="375" mass="43289">MKILVDLTCCEKGHSYGVYAFRVLSVWREYNSSNVDIILLIKEEMEAWAKKEFPEWKYILLKQYSYRNSLQKIFRIRWLLNGLLWRKAVNTSGCNVLFSPGSLLTSCWKVKICRVQVIHDIQGFRTLKGLRKWVYTLFTPLILKVSDKIIAITDYVKQDILKTYHFVSSDKVIVIRNGIVLPPLSLSVSLKINYKYLLYVSALCEYKNLVTLVKAFIELKDMISHRLVIVGKSTPYWENVVLPMIKKAGIESRVIHYSNYVSDEDIVCLYQSASILVSPSLHEGFGYTPIEAAICETPVICTRETALPETTMGLVNYYEPALDFTALKNKIMEVLENYPTKEHLKNISDVFKVQYDNVQQAKIIYDCVMECGKHT</sequence>
<reference evidence="4" key="1">
    <citation type="submission" date="2017-04" db="EMBL/GenBank/DDBJ databases">
        <title>Function of individual gut microbiota members based on whole genome sequencing of pure cultures obtained from chicken caecum.</title>
        <authorList>
            <person name="Medvecky M."/>
            <person name="Cejkova D."/>
            <person name="Polansky O."/>
            <person name="Karasova D."/>
            <person name="Kubasova T."/>
            <person name="Cizek A."/>
            <person name="Rychlik I."/>
        </authorList>
    </citation>
    <scope>NUCLEOTIDE SEQUENCE [LARGE SCALE GENOMIC DNA]</scope>
    <source>
        <strain evidence="4">An189</strain>
    </source>
</reference>
<organism evidence="3 4">
    <name type="scientific">Bacteroides clarus</name>
    <dbReference type="NCBI Taxonomy" id="626929"/>
    <lineage>
        <taxon>Bacteria</taxon>
        <taxon>Pseudomonadati</taxon>
        <taxon>Bacteroidota</taxon>
        <taxon>Bacteroidia</taxon>
        <taxon>Bacteroidales</taxon>
        <taxon>Bacteroidaceae</taxon>
        <taxon>Bacteroides</taxon>
    </lineage>
</organism>
<protein>
    <submittedName>
        <fullName evidence="3">Glycosyl transferase group 1</fullName>
    </submittedName>
</protein>
<proteinExistence type="predicted"/>
<dbReference type="AlphaFoldDB" id="A0A1Y4K4D0"/>
<evidence type="ECO:0000313" key="4">
    <source>
        <dbReference type="Proteomes" id="UP000196587"/>
    </source>
</evidence>
<keyword evidence="1 3" id="KW-0808">Transferase</keyword>
<dbReference type="PANTHER" id="PTHR46401:SF2">
    <property type="entry name" value="GLYCOSYLTRANSFERASE WBBK-RELATED"/>
    <property type="match status" value="1"/>
</dbReference>
<dbReference type="EMBL" id="NFKE01000001">
    <property type="protein sequence ID" value="OUP36382.1"/>
    <property type="molecule type" value="Genomic_DNA"/>
</dbReference>
<dbReference type="Proteomes" id="UP000196587">
    <property type="component" value="Unassembled WGS sequence"/>
</dbReference>
<dbReference type="RefSeq" id="WP_022218153.1">
    <property type="nucleotide sequence ID" value="NZ_CALIXP010000055.1"/>
</dbReference>